<evidence type="ECO:0008006" key="3">
    <source>
        <dbReference type="Google" id="ProtNLM"/>
    </source>
</evidence>
<evidence type="ECO:0000313" key="2">
    <source>
        <dbReference type="Proteomes" id="UP000775213"/>
    </source>
</evidence>
<keyword evidence="2" id="KW-1185">Reference proteome</keyword>
<accession>A0AAV7G636</accession>
<comment type="caution">
    <text evidence="1">The sequence shown here is derived from an EMBL/GenBank/DDBJ whole genome shotgun (WGS) entry which is preliminary data.</text>
</comment>
<name>A0AAV7G636_DENCH</name>
<dbReference type="AlphaFoldDB" id="A0AAV7G636"/>
<evidence type="ECO:0000313" key="1">
    <source>
        <dbReference type="EMBL" id="KAH0451099.1"/>
    </source>
</evidence>
<proteinExistence type="predicted"/>
<sequence length="79" mass="9256">MDAQRAIRCPSCYARMVDANCCVVYLVDYEEEVGDKALRLLLEYGHLFHATCVDPWLRRRWTYCPTHSVEVIPIEIVHD</sequence>
<organism evidence="1 2">
    <name type="scientific">Dendrobium chrysotoxum</name>
    <name type="common">Orchid</name>
    <dbReference type="NCBI Taxonomy" id="161865"/>
    <lineage>
        <taxon>Eukaryota</taxon>
        <taxon>Viridiplantae</taxon>
        <taxon>Streptophyta</taxon>
        <taxon>Embryophyta</taxon>
        <taxon>Tracheophyta</taxon>
        <taxon>Spermatophyta</taxon>
        <taxon>Magnoliopsida</taxon>
        <taxon>Liliopsida</taxon>
        <taxon>Asparagales</taxon>
        <taxon>Orchidaceae</taxon>
        <taxon>Epidendroideae</taxon>
        <taxon>Malaxideae</taxon>
        <taxon>Dendrobiinae</taxon>
        <taxon>Dendrobium</taxon>
    </lineage>
</organism>
<dbReference type="SUPFAM" id="SSF57850">
    <property type="entry name" value="RING/U-box"/>
    <property type="match status" value="1"/>
</dbReference>
<dbReference type="EMBL" id="JAGFBR010000018">
    <property type="protein sequence ID" value="KAH0451099.1"/>
    <property type="molecule type" value="Genomic_DNA"/>
</dbReference>
<protein>
    <recommendedName>
        <fullName evidence="3">RING-type domain-containing protein</fullName>
    </recommendedName>
</protein>
<reference evidence="1 2" key="1">
    <citation type="journal article" date="2021" name="Hortic Res">
        <title>Chromosome-scale assembly of the Dendrobium chrysotoxum genome enhances the understanding of orchid evolution.</title>
        <authorList>
            <person name="Zhang Y."/>
            <person name="Zhang G.Q."/>
            <person name="Zhang D."/>
            <person name="Liu X.D."/>
            <person name="Xu X.Y."/>
            <person name="Sun W.H."/>
            <person name="Yu X."/>
            <person name="Zhu X."/>
            <person name="Wang Z.W."/>
            <person name="Zhao X."/>
            <person name="Zhong W.Y."/>
            <person name="Chen H."/>
            <person name="Yin W.L."/>
            <person name="Huang T."/>
            <person name="Niu S.C."/>
            <person name="Liu Z.J."/>
        </authorList>
    </citation>
    <scope>NUCLEOTIDE SEQUENCE [LARGE SCALE GENOMIC DNA]</scope>
    <source>
        <strain evidence="1">Lindl</strain>
    </source>
</reference>
<dbReference type="Gene3D" id="3.30.40.10">
    <property type="entry name" value="Zinc/RING finger domain, C3HC4 (zinc finger)"/>
    <property type="match status" value="1"/>
</dbReference>
<dbReference type="InterPro" id="IPR013083">
    <property type="entry name" value="Znf_RING/FYVE/PHD"/>
</dbReference>
<dbReference type="Proteomes" id="UP000775213">
    <property type="component" value="Unassembled WGS sequence"/>
</dbReference>
<gene>
    <name evidence="1" type="ORF">IEQ34_021791</name>
</gene>